<dbReference type="Pfam" id="PF04408">
    <property type="entry name" value="WHD_HA2"/>
    <property type="match status" value="1"/>
</dbReference>
<dbReference type="SUPFAM" id="SSF52540">
    <property type="entry name" value="P-loop containing nucleoside triphosphate hydrolases"/>
    <property type="match status" value="1"/>
</dbReference>
<feature type="domain" description="Helicase C-terminal" evidence="9">
    <location>
        <begin position="284"/>
        <end position="463"/>
    </location>
</feature>
<dbReference type="PROSITE" id="PS51192">
    <property type="entry name" value="HELICASE_ATP_BIND_1"/>
    <property type="match status" value="1"/>
</dbReference>
<dbReference type="PROSITE" id="PS51194">
    <property type="entry name" value="HELICASE_CTER"/>
    <property type="match status" value="1"/>
</dbReference>
<feature type="domain" description="Helicase ATP-binding" evidence="8">
    <location>
        <begin position="57"/>
        <end position="222"/>
    </location>
</feature>
<evidence type="ECO:0000256" key="2">
    <source>
        <dbReference type="ARBA" id="ARBA00012552"/>
    </source>
</evidence>
<dbReference type="Proteomes" id="UP001485043">
    <property type="component" value="Unassembled WGS sequence"/>
</dbReference>
<dbReference type="PANTHER" id="PTHR18934:SF136">
    <property type="entry name" value="ATP-DEPENDENT RNA HELICASE DHX35-RELATED"/>
    <property type="match status" value="1"/>
</dbReference>
<dbReference type="EC" id="3.6.4.13" evidence="2"/>
<comment type="similarity">
    <text evidence="1">Belongs to the DEAD box helicase family. DEAH subfamily.</text>
</comment>
<evidence type="ECO:0000259" key="9">
    <source>
        <dbReference type="PROSITE" id="PS51194"/>
    </source>
</evidence>
<evidence type="ECO:0000256" key="6">
    <source>
        <dbReference type="ARBA" id="ARBA00022840"/>
    </source>
</evidence>
<proteinExistence type="inferred from homology"/>
<sequence>MGSFIKPGQRKAAAFGISFDTDRDGTSAPAVIDGEKQSNLLHQRNRLPVTKYQREILYLLERHSCTVLVGETGCGKTTQVPQMLLEAGWAAGGRSIACTQPRRVAAITVATRVAEEQGCTLGREVGYKIRFEDVSTPGVTKLKYCTDGSLLREMMDDPLLTAYSVIMVDEAHERSLSTDLLLGLLRKVIAQRPDLRILISSASLEAEKVAAFLDARTVKATRKRDRNASSGPGPMGDALVTATNGPDGDPADLATPAILSVEGRLHPVQVHYLEEPCADYVVTAVETTVELHREGIPGDILIFLTGQEECERAVALLEEEAGRLRRVGGKNALRIMPLPLFAGLPAAQQMLALEAAPRNYRKVVAATNVAETSLTLEGVTFVIDACHVKQRTYNPRTGLEALLVAPISQASAQQRAGRAGRIRPGHCLRLCTQEAFSKLQQATVPEMQRAELAGTVLQLKALGIDNMMRFHWLAPPPAEAMVRALELLHSLGALDDDARLSKPLGCQMAELPLEPRLAASLLAAGRFGCGQEIATICAMLSVHSVWASGGGQRRAIEEAQAKFSTAEGDLVTYLNVWKAWEDSGRNRKWAERNMLSQRVLLRAADIRGQLLYHLRRLGMEPISCENEVAAVCKAITAGLFSYATRLEGTIYESVDADYSGTNSYSLVRGTGGQAVRLRIHKSSVLWRVRPSMLVFHTVQQGPSGWHEMQDVTAIQPEWLPEIAPHMFQSVTRPRPQPGGT</sequence>
<dbReference type="EMBL" id="JALJOV010001498">
    <property type="protein sequence ID" value="KAK9847051.1"/>
    <property type="molecule type" value="Genomic_DNA"/>
</dbReference>
<evidence type="ECO:0000259" key="8">
    <source>
        <dbReference type="PROSITE" id="PS51192"/>
    </source>
</evidence>
<dbReference type="Gene3D" id="3.40.50.300">
    <property type="entry name" value="P-loop containing nucleotide triphosphate hydrolases"/>
    <property type="match status" value="2"/>
</dbReference>
<dbReference type="AlphaFoldDB" id="A0AAW1SMS4"/>
<dbReference type="Pfam" id="PF21010">
    <property type="entry name" value="HA2_C"/>
    <property type="match status" value="1"/>
</dbReference>
<dbReference type="InterPro" id="IPR027417">
    <property type="entry name" value="P-loop_NTPase"/>
</dbReference>
<dbReference type="GO" id="GO:0003724">
    <property type="term" value="F:RNA helicase activity"/>
    <property type="evidence" value="ECO:0007669"/>
    <property type="project" value="UniProtKB-EC"/>
</dbReference>
<evidence type="ECO:0000256" key="7">
    <source>
        <dbReference type="ARBA" id="ARBA00047984"/>
    </source>
</evidence>
<keyword evidence="4" id="KW-0378">Hydrolase</keyword>
<dbReference type="InterPro" id="IPR011709">
    <property type="entry name" value="DEAD-box_helicase_OB_fold"/>
</dbReference>
<dbReference type="FunFam" id="3.40.50.300:FF:000578">
    <property type="entry name" value="probable ATP-dependent RNA helicase DHX35"/>
    <property type="match status" value="1"/>
</dbReference>
<evidence type="ECO:0000256" key="5">
    <source>
        <dbReference type="ARBA" id="ARBA00022806"/>
    </source>
</evidence>
<name>A0AAW1SMS4_9CHLO</name>
<reference evidence="10 11" key="1">
    <citation type="journal article" date="2024" name="Nat. Commun.">
        <title>Phylogenomics reveals the evolutionary origins of lichenization in chlorophyte algae.</title>
        <authorList>
            <person name="Puginier C."/>
            <person name="Libourel C."/>
            <person name="Otte J."/>
            <person name="Skaloud P."/>
            <person name="Haon M."/>
            <person name="Grisel S."/>
            <person name="Petersen M."/>
            <person name="Berrin J.G."/>
            <person name="Delaux P.M."/>
            <person name="Dal Grande F."/>
            <person name="Keller J."/>
        </authorList>
    </citation>
    <scope>NUCLEOTIDE SEQUENCE [LARGE SCALE GENOMIC DNA]</scope>
    <source>
        <strain evidence="10 11">SAG 2523</strain>
    </source>
</reference>
<dbReference type="SMART" id="SM00487">
    <property type="entry name" value="DEXDc"/>
    <property type="match status" value="1"/>
</dbReference>
<keyword evidence="6" id="KW-0067">ATP-binding</keyword>
<dbReference type="PROSITE" id="PS00690">
    <property type="entry name" value="DEAH_ATP_HELICASE"/>
    <property type="match status" value="1"/>
</dbReference>
<dbReference type="GO" id="GO:0016787">
    <property type="term" value="F:hydrolase activity"/>
    <property type="evidence" value="ECO:0007669"/>
    <property type="project" value="UniProtKB-KW"/>
</dbReference>
<dbReference type="SMART" id="SM00847">
    <property type="entry name" value="HA2"/>
    <property type="match status" value="1"/>
</dbReference>
<organism evidence="10 11">
    <name type="scientific">Apatococcus fuscideae</name>
    <dbReference type="NCBI Taxonomy" id="2026836"/>
    <lineage>
        <taxon>Eukaryota</taxon>
        <taxon>Viridiplantae</taxon>
        <taxon>Chlorophyta</taxon>
        <taxon>core chlorophytes</taxon>
        <taxon>Trebouxiophyceae</taxon>
        <taxon>Chlorellales</taxon>
        <taxon>Chlorellaceae</taxon>
        <taxon>Apatococcus</taxon>
    </lineage>
</organism>
<comment type="caution">
    <text evidence="10">The sequence shown here is derived from an EMBL/GenBank/DDBJ whole genome shotgun (WGS) entry which is preliminary data.</text>
</comment>
<dbReference type="Pfam" id="PF00271">
    <property type="entry name" value="Helicase_C"/>
    <property type="match status" value="1"/>
</dbReference>
<evidence type="ECO:0000256" key="4">
    <source>
        <dbReference type="ARBA" id="ARBA00022801"/>
    </source>
</evidence>
<evidence type="ECO:0000256" key="3">
    <source>
        <dbReference type="ARBA" id="ARBA00022741"/>
    </source>
</evidence>
<dbReference type="InterPro" id="IPR001650">
    <property type="entry name" value="Helicase_C-like"/>
</dbReference>
<dbReference type="CDD" id="cd18791">
    <property type="entry name" value="SF2_C_RHA"/>
    <property type="match status" value="1"/>
</dbReference>
<dbReference type="InterPro" id="IPR014001">
    <property type="entry name" value="Helicase_ATP-bd"/>
</dbReference>
<dbReference type="SMART" id="SM00490">
    <property type="entry name" value="HELICc"/>
    <property type="match status" value="1"/>
</dbReference>
<dbReference type="InterPro" id="IPR048333">
    <property type="entry name" value="HA2_WH"/>
</dbReference>
<evidence type="ECO:0000256" key="1">
    <source>
        <dbReference type="ARBA" id="ARBA00008792"/>
    </source>
</evidence>
<dbReference type="Pfam" id="PF07717">
    <property type="entry name" value="OB_NTP_bind"/>
    <property type="match status" value="1"/>
</dbReference>
<dbReference type="GO" id="GO:0003723">
    <property type="term" value="F:RNA binding"/>
    <property type="evidence" value="ECO:0007669"/>
    <property type="project" value="TreeGrafter"/>
</dbReference>
<keyword evidence="3" id="KW-0547">Nucleotide-binding</keyword>
<dbReference type="InterPro" id="IPR002464">
    <property type="entry name" value="DNA/RNA_helicase_DEAH_CS"/>
</dbReference>
<keyword evidence="11" id="KW-1185">Reference proteome</keyword>
<comment type="catalytic activity">
    <reaction evidence="7">
        <text>ATP + H2O = ADP + phosphate + H(+)</text>
        <dbReference type="Rhea" id="RHEA:13065"/>
        <dbReference type="ChEBI" id="CHEBI:15377"/>
        <dbReference type="ChEBI" id="CHEBI:15378"/>
        <dbReference type="ChEBI" id="CHEBI:30616"/>
        <dbReference type="ChEBI" id="CHEBI:43474"/>
        <dbReference type="ChEBI" id="CHEBI:456216"/>
        <dbReference type="EC" id="3.6.4.13"/>
    </reaction>
</comment>
<dbReference type="InterPro" id="IPR007502">
    <property type="entry name" value="Helicase-assoc_dom"/>
</dbReference>
<gene>
    <name evidence="10" type="ORF">WJX84_009019</name>
</gene>
<keyword evidence="5" id="KW-0347">Helicase</keyword>
<dbReference type="PANTHER" id="PTHR18934">
    <property type="entry name" value="ATP-DEPENDENT RNA HELICASE"/>
    <property type="match status" value="1"/>
</dbReference>
<dbReference type="Gene3D" id="1.20.120.1080">
    <property type="match status" value="1"/>
</dbReference>
<evidence type="ECO:0000313" key="11">
    <source>
        <dbReference type="Proteomes" id="UP001485043"/>
    </source>
</evidence>
<dbReference type="GO" id="GO:0005524">
    <property type="term" value="F:ATP binding"/>
    <property type="evidence" value="ECO:0007669"/>
    <property type="project" value="UniProtKB-KW"/>
</dbReference>
<protein>
    <recommendedName>
        <fullName evidence="2">RNA helicase</fullName>
        <ecNumber evidence="2">3.6.4.13</ecNumber>
    </recommendedName>
</protein>
<evidence type="ECO:0000313" key="10">
    <source>
        <dbReference type="EMBL" id="KAK9847051.1"/>
    </source>
</evidence>
<accession>A0AAW1SMS4</accession>